<evidence type="ECO:0000313" key="1">
    <source>
        <dbReference type="EMBL" id="CAH0598342.1"/>
    </source>
</evidence>
<dbReference type="InterPro" id="IPR031734">
    <property type="entry name" value="MBF2"/>
</dbReference>
<keyword evidence="2" id="KW-1185">Reference proteome</keyword>
<evidence type="ECO:0000313" key="2">
    <source>
        <dbReference type="Proteomes" id="UP001154114"/>
    </source>
</evidence>
<dbReference type="EMBL" id="LR824028">
    <property type="protein sequence ID" value="CAH0598342.1"/>
    <property type="molecule type" value="Genomic_DNA"/>
</dbReference>
<dbReference type="Proteomes" id="UP001154114">
    <property type="component" value="Chromosome 25"/>
</dbReference>
<accession>A0A9P0FUF9</accession>
<name>A0A9P0FUF9_CHRIL</name>
<dbReference type="OrthoDB" id="7230779at2759"/>
<sequence length="149" mass="17041">MKSTFIRKQNCDQVKMYSKLLLVLALYFAVAESNDIHLGYTSARSKRIYSELKEAGPAIWKRSDEVEVNTTYNEVIDAVYVTDLREDHDGEAYIKSGGVGMQSVVIALKSPTIFRGYKFQIDVYASNQNERYFHKGGGYNGDTQYARKW</sequence>
<organism evidence="1 2">
    <name type="scientific">Chrysodeixis includens</name>
    <name type="common">Soybean looper</name>
    <name type="synonym">Pseudoplusia includens</name>
    <dbReference type="NCBI Taxonomy" id="689277"/>
    <lineage>
        <taxon>Eukaryota</taxon>
        <taxon>Metazoa</taxon>
        <taxon>Ecdysozoa</taxon>
        <taxon>Arthropoda</taxon>
        <taxon>Hexapoda</taxon>
        <taxon>Insecta</taxon>
        <taxon>Pterygota</taxon>
        <taxon>Neoptera</taxon>
        <taxon>Endopterygota</taxon>
        <taxon>Lepidoptera</taxon>
        <taxon>Glossata</taxon>
        <taxon>Ditrysia</taxon>
        <taxon>Noctuoidea</taxon>
        <taxon>Noctuidae</taxon>
        <taxon>Plusiinae</taxon>
        <taxon>Chrysodeixis</taxon>
    </lineage>
</organism>
<dbReference type="Pfam" id="PF15868">
    <property type="entry name" value="MBF2"/>
    <property type="match status" value="1"/>
</dbReference>
<gene>
    <name evidence="1" type="ORF">CINC_LOCUS8171</name>
</gene>
<proteinExistence type="predicted"/>
<protein>
    <submittedName>
        <fullName evidence="1">Uncharacterized protein</fullName>
    </submittedName>
</protein>
<reference evidence="1" key="1">
    <citation type="submission" date="2021-12" db="EMBL/GenBank/DDBJ databases">
        <authorList>
            <person name="King R."/>
        </authorList>
    </citation>
    <scope>NUCLEOTIDE SEQUENCE</scope>
</reference>
<dbReference type="AlphaFoldDB" id="A0A9P0FUF9"/>